<evidence type="ECO:0000313" key="2">
    <source>
        <dbReference type="EMBL" id="EEP28551.1"/>
    </source>
</evidence>
<feature type="transmembrane region" description="Helical" evidence="1">
    <location>
        <begin position="12"/>
        <end position="31"/>
    </location>
</feature>
<accession>C4GBQ8</accession>
<gene>
    <name evidence="2" type="ORF">GCWU000342_01361</name>
</gene>
<dbReference type="HOGENOM" id="CLU_2994245_0_0_9"/>
<keyword evidence="1" id="KW-0472">Membrane</keyword>
<proteinExistence type="predicted"/>
<keyword evidence="1" id="KW-1133">Transmembrane helix</keyword>
<feature type="transmembrane region" description="Helical" evidence="1">
    <location>
        <begin position="38"/>
        <end position="56"/>
    </location>
</feature>
<dbReference type="STRING" id="626523.GCWU000342_01361"/>
<dbReference type="Proteomes" id="UP000003494">
    <property type="component" value="Unassembled WGS sequence"/>
</dbReference>
<evidence type="ECO:0000313" key="3">
    <source>
        <dbReference type="Proteomes" id="UP000003494"/>
    </source>
</evidence>
<organism evidence="2 3">
    <name type="scientific">Shuttleworthella satelles DSM 14600</name>
    <dbReference type="NCBI Taxonomy" id="626523"/>
    <lineage>
        <taxon>Bacteria</taxon>
        <taxon>Bacillati</taxon>
        <taxon>Bacillota</taxon>
        <taxon>Clostridia</taxon>
        <taxon>Lachnospirales</taxon>
        <taxon>Lachnospiraceae</taxon>
        <taxon>Shuttleworthella</taxon>
    </lineage>
</organism>
<comment type="caution">
    <text evidence="2">The sequence shown here is derived from an EMBL/GenBank/DDBJ whole genome shotgun (WGS) entry which is preliminary data.</text>
</comment>
<dbReference type="EMBL" id="ACIP02000002">
    <property type="protein sequence ID" value="EEP28551.1"/>
    <property type="molecule type" value="Genomic_DNA"/>
</dbReference>
<keyword evidence="3" id="KW-1185">Reference proteome</keyword>
<keyword evidence="1" id="KW-0812">Transmembrane</keyword>
<dbReference type="AlphaFoldDB" id="C4GBQ8"/>
<name>C4GBQ8_9FIRM</name>
<evidence type="ECO:0000256" key="1">
    <source>
        <dbReference type="SAM" id="Phobius"/>
    </source>
</evidence>
<protein>
    <submittedName>
        <fullName evidence="2">Uncharacterized protein</fullName>
    </submittedName>
</protein>
<sequence length="57" mass="6679">MVTQEERGCYSFTVSSSLLTAFLLLLFVCKVSSAYKQLYCIYELLLFCPFTFLRFFP</sequence>
<reference evidence="2" key="1">
    <citation type="submission" date="2009-04" db="EMBL/GenBank/DDBJ databases">
        <authorList>
            <person name="Weinstock G."/>
            <person name="Sodergren E."/>
            <person name="Clifton S."/>
            <person name="Fulton L."/>
            <person name="Fulton B."/>
            <person name="Courtney L."/>
            <person name="Fronick C."/>
            <person name="Harrison M."/>
            <person name="Strong C."/>
            <person name="Farmer C."/>
            <person name="Delahaunty K."/>
            <person name="Markovic C."/>
            <person name="Hall O."/>
            <person name="Minx P."/>
            <person name="Tomlinson C."/>
            <person name="Mitreva M."/>
            <person name="Nelson J."/>
            <person name="Hou S."/>
            <person name="Wollam A."/>
            <person name="Pepin K.H."/>
            <person name="Johnson M."/>
            <person name="Bhonagiri V."/>
            <person name="Nash W.E."/>
            <person name="Warren W."/>
            <person name="Chinwalla A."/>
            <person name="Mardis E.R."/>
            <person name="Wilson R.K."/>
        </authorList>
    </citation>
    <scope>NUCLEOTIDE SEQUENCE [LARGE SCALE GENOMIC DNA]</scope>
    <source>
        <strain evidence="2">DSM 14600</strain>
    </source>
</reference>